<dbReference type="PANTHER" id="PTHR22811">
    <property type="entry name" value="TRANSMEMBRANE EMP24 DOMAIN-CONTAINING PROTEIN"/>
    <property type="match status" value="1"/>
</dbReference>
<feature type="domain" description="GOLD" evidence="10">
    <location>
        <begin position="42"/>
        <end position="152"/>
    </location>
</feature>
<dbReference type="AlphaFoldDB" id="A0A170XUG9"/>
<dbReference type="InterPro" id="IPR009038">
    <property type="entry name" value="GOLD_dom"/>
</dbReference>
<dbReference type="EMBL" id="GEMB01004024">
    <property type="protein sequence ID" value="JAR99237.1"/>
    <property type="molecule type" value="Transcribed_RNA"/>
</dbReference>
<evidence type="ECO:0000256" key="1">
    <source>
        <dbReference type="ARBA" id="ARBA00004479"/>
    </source>
</evidence>
<keyword evidence="3" id="KW-0217">Developmental protein</keyword>
<sequence>MEIFFFVNLKIYKMLYISGTLLFIICILEVNSIMFHLNPNSQKCLKEELRKEELILGEFEVSSVPGQKVDYVVKDSKQDILAQNKDITKGKFTFVTETQDVYEICFKSIVPQHQRGVPHEVSLVTKRDAEARRYETMGEANKLKPMEVELKKLEELSSSIVQDFEQMREREVAMRDTNESTNNRVLYLSIFSMGCLLGLSVWQVLYLRKFFKSRKLIE</sequence>
<evidence type="ECO:0000256" key="5">
    <source>
        <dbReference type="ARBA" id="ARBA00022729"/>
    </source>
</evidence>
<evidence type="ECO:0000256" key="7">
    <source>
        <dbReference type="ARBA" id="ARBA00023136"/>
    </source>
</evidence>
<evidence type="ECO:0000256" key="4">
    <source>
        <dbReference type="ARBA" id="ARBA00022692"/>
    </source>
</evidence>
<reference evidence="11" key="1">
    <citation type="submission" date="2016-04" db="EMBL/GenBank/DDBJ databases">
        <authorList>
            <person name="Calderon-Fernandez G.M.Sr."/>
        </authorList>
    </citation>
    <scope>NUCLEOTIDE SEQUENCE</scope>
    <source>
        <strain evidence="11">Int1</strain>
        <tissue evidence="11">Integument</tissue>
    </source>
</reference>
<feature type="transmembrane region" description="Helical" evidence="9">
    <location>
        <begin position="12"/>
        <end position="37"/>
    </location>
</feature>
<protein>
    <recommendedName>
        <fullName evidence="10">GOLD domain-containing protein</fullName>
    </recommendedName>
</protein>
<evidence type="ECO:0000259" key="10">
    <source>
        <dbReference type="PROSITE" id="PS50866"/>
    </source>
</evidence>
<keyword evidence="7 9" id="KW-0472">Membrane</keyword>
<keyword evidence="4 8" id="KW-0812">Transmembrane</keyword>
<evidence type="ECO:0000256" key="2">
    <source>
        <dbReference type="ARBA" id="ARBA00007104"/>
    </source>
</evidence>
<dbReference type="GO" id="GO:0016020">
    <property type="term" value="C:membrane"/>
    <property type="evidence" value="ECO:0007669"/>
    <property type="project" value="UniProtKB-SubCell"/>
</dbReference>
<proteinExistence type="inferred from homology"/>
<evidence type="ECO:0000256" key="9">
    <source>
        <dbReference type="SAM" id="Phobius"/>
    </source>
</evidence>
<name>A0A170XUG9_TRIIF</name>
<organism evidence="11">
    <name type="scientific">Triatoma infestans</name>
    <name type="common">Assassin bug</name>
    <dbReference type="NCBI Taxonomy" id="30076"/>
    <lineage>
        <taxon>Eukaryota</taxon>
        <taxon>Metazoa</taxon>
        <taxon>Ecdysozoa</taxon>
        <taxon>Arthropoda</taxon>
        <taxon>Hexapoda</taxon>
        <taxon>Insecta</taxon>
        <taxon>Pterygota</taxon>
        <taxon>Neoptera</taxon>
        <taxon>Paraneoptera</taxon>
        <taxon>Hemiptera</taxon>
        <taxon>Heteroptera</taxon>
        <taxon>Panheteroptera</taxon>
        <taxon>Cimicomorpha</taxon>
        <taxon>Reduviidae</taxon>
        <taxon>Triatominae</taxon>
        <taxon>Triatoma</taxon>
    </lineage>
</organism>
<reference evidence="11" key="2">
    <citation type="journal article" date="2017" name="J. Med. Entomol.">
        <title>Transcriptome Analysis of the Triatoma infestans (Hemiptera: Reduviidae) Integument.</title>
        <authorList>
            <person name="Calderon-Fernandez G.M."/>
            <person name="Moriconi D.E."/>
            <person name="Dulbecco A.B."/>
            <person name="Juarez M.P."/>
        </authorList>
    </citation>
    <scope>NUCLEOTIDE SEQUENCE</scope>
    <source>
        <strain evidence="11">Int1</strain>
        <tissue evidence="11">Integument</tissue>
    </source>
</reference>
<comment type="similarity">
    <text evidence="2 8">Belongs to the EMP24/GP25L family.</text>
</comment>
<comment type="subcellular location">
    <subcellularLocation>
        <location evidence="1 8">Membrane</location>
        <topology evidence="1 8">Single-pass type I membrane protein</topology>
    </subcellularLocation>
</comment>
<evidence type="ECO:0000256" key="8">
    <source>
        <dbReference type="RuleBase" id="RU003827"/>
    </source>
</evidence>
<dbReference type="SMART" id="SM01190">
    <property type="entry name" value="EMP24_GP25L"/>
    <property type="match status" value="1"/>
</dbReference>
<evidence type="ECO:0000313" key="11">
    <source>
        <dbReference type="EMBL" id="JAR99237.1"/>
    </source>
</evidence>
<evidence type="ECO:0000256" key="6">
    <source>
        <dbReference type="ARBA" id="ARBA00022989"/>
    </source>
</evidence>
<keyword evidence="6 9" id="KW-1133">Transmembrane helix</keyword>
<evidence type="ECO:0000256" key="3">
    <source>
        <dbReference type="ARBA" id="ARBA00022473"/>
    </source>
</evidence>
<keyword evidence="5" id="KW-0732">Signal</keyword>
<dbReference type="PROSITE" id="PS50866">
    <property type="entry name" value="GOLD"/>
    <property type="match status" value="1"/>
</dbReference>
<accession>A0A170XUG9</accession>
<feature type="transmembrane region" description="Helical" evidence="9">
    <location>
        <begin position="185"/>
        <end position="207"/>
    </location>
</feature>
<dbReference type="InterPro" id="IPR015720">
    <property type="entry name" value="Emp24-like"/>
</dbReference>
<dbReference type="Pfam" id="PF01105">
    <property type="entry name" value="EMP24_GP25L"/>
    <property type="match status" value="1"/>
</dbReference>